<feature type="region of interest" description="Disordered" evidence="1">
    <location>
        <begin position="303"/>
        <end position="334"/>
    </location>
</feature>
<evidence type="ECO:0000259" key="2">
    <source>
        <dbReference type="PROSITE" id="PS50011"/>
    </source>
</evidence>
<dbReference type="CDD" id="cd00180">
    <property type="entry name" value="PKc"/>
    <property type="match status" value="1"/>
</dbReference>
<evidence type="ECO:0000256" key="1">
    <source>
        <dbReference type="SAM" id="MobiDB-lite"/>
    </source>
</evidence>
<dbReference type="InterPro" id="IPR008271">
    <property type="entry name" value="Ser/Thr_kinase_AS"/>
</dbReference>
<dbReference type="SMART" id="SM00220">
    <property type="entry name" value="S_TKc"/>
    <property type="match status" value="1"/>
</dbReference>
<dbReference type="PANTHER" id="PTHR44329:SF214">
    <property type="entry name" value="PROTEIN KINASE DOMAIN-CONTAINING PROTEIN"/>
    <property type="match status" value="1"/>
</dbReference>
<name>A8PY73_MALGO</name>
<gene>
    <name evidence="3" type="ORF">MGL_1605</name>
</gene>
<organism evidence="3 4">
    <name type="scientific">Malassezia globosa (strain ATCC MYA-4612 / CBS 7966)</name>
    <name type="common">Dandruff-associated fungus</name>
    <dbReference type="NCBI Taxonomy" id="425265"/>
    <lineage>
        <taxon>Eukaryota</taxon>
        <taxon>Fungi</taxon>
        <taxon>Dikarya</taxon>
        <taxon>Basidiomycota</taxon>
        <taxon>Ustilaginomycotina</taxon>
        <taxon>Malasseziomycetes</taxon>
        <taxon>Malasseziales</taxon>
        <taxon>Malasseziaceae</taxon>
        <taxon>Malassezia</taxon>
    </lineage>
</organism>
<dbReference type="Gene3D" id="3.30.200.20">
    <property type="entry name" value="Phosphorylase Kinase, domain 1"/>
    <property type="match status" value="1"/>
</dbReference>
<feature type="region of interest" description="Disordered" evidence="1">
    <location>
        <begin position="399"/>
        <end position="437"/>
    </location>
</feature>
<dbReference type="AlphaFoldDB" id="A8PY73"/>
<dbReference type="GeneID" id="5855729"/>
<dbReference type="Pfam" id="PF00069">
    <property type="entry name" value="Pkinase"/>
    <property type="match status" value="1"/>
</dbReference>
<accession>A8PY73</accession>
<dbReference type="Gene3D" id="1.10.510.10">
    <property type="entry name" value="Transferase(Phosphotransferase) domain 1"/>
    <property type="match status" value="1"/>
</dbReference>
<dbReference type="KEGG" id="mgl:MGL_1605"/>
<comment type="caution">
    <text evidence="3">The sequence shown here is derived from an EMBL/GenBank/DDBJ whole genome shotgun (WGS) entry which is preliminary data.</text>
</comment>
<dbReference type="OMA" id="NIDIRVF"/>
<reference evidence="3 4" key="1">
    <citation type="journal article" date="2007" name="Proc. Natl. Acad. Sci. U.S.A.">
        <title>Dandruff-associated Malassezia genomes reveal convergent and divergent virulence traits shared with plant and human fungal pathogens.</title>
        <authorList>
            <person name="Xu J."/>
            <person name="Saunders C.W."/>
            <person name="Hu P."/>
            <person name="Grant R.A."/>
            <person name="Boekhout T."/>
            <person name="Kuramae E.E."/>
            <person name="Kronstad J.W."/>
            <person name="Deangelis Y.M."/>
            <person name="Reeder N.L."/>
            <person name="Johnstone K.R."/>
            <person name="Leland M."/>
            <person name="Fieno A.M."/>
            <person name="Begley W.M."/>
            <person name="Sun Y."/>
            <person name="Lacey M.P."/>
            <person name="Chaudhary T."/>
            <person name="Keough T."/>
            <person name="Chu L."/>
            <person name="Sears R."/>
            <person name="Yuan B."/>
            <person name="Dawson T.L.Jr."/>
        </authorList>
    </citation>
    <scope>NUCLEOTIDE SEQUENCE [LARGE SCALE GENOMIC DNA]</scope>
    <source>
        <strain evidence="4">ATCC MYA-4612 / CBS 7966</strain>
    </source>
</reference>
<dbReference type="InterPro" id="IPR000719">
    <property type="entry name" value="Prot_kinase_dom"/>
</dbReference>
<dbReference type="InParanoid" id="A8PY73"/>
<dbReference type="STRING" id="425265.A8PY73"/>
<dbReference type="OrthoDB" id="4062651at2759"/>
<dbReference type="InterPro" id="IPR011009">
    <property type="entry name" value="Kinase-like_dom_sf"/>
</dbReference>
<proteinExistence type="predicted"/>
<dbReference type="RefSeq" id="XP_001731422.1">
    <property type="nucleotide sequence ID" value="XM_001731370.1"/>
</dbReference>
<dbReference type="GO" id="GO:0004674">
    <property type="term" value="F:protein serine/threonine kinase activity"/>
    <property type="evidence" value="ECO:0007669"/>
    <property type="project" value="TreeGrafter"/>
</dbReference>
<dbReference type="PROSITE" id="PS00108">
    <property type="entry name" value="PROTEIN_KINASE_ST"/>
    <property type="match status" value="1"/>
</dbReference>
<dbReference type="Proteomes" id="UP000008837">
    <property type="component" value="Unassembled WGS sequence"/>
</dbReference>
<protein>
    <recommendedName>
        <fullName evidence="2">Protein kinase domain-containing protein</fullName>
    </recommendedName>
</protein>
<dbReference type="EMBL" id="AAYY01000004">
    <property type="protein sequence ID" value="EDP44208.1"/>
    <property type="molecule type" value="Genomic_DNA"/>
</dbReference>
<feature type="compositionally biased region" description="Polar residues" evidence="1">
    <location>
        <begin position="305"/>
        <end position="314"/>
    </location>
</feature>
<dbReference type="PANTHER" id="PTHR44329">
    <property type="entry name" value="SERINE/THREONINE-PROTEIN KINASE TNNI3K-RELATED"/>
    <property type="match status" value="1"/>
</dbReference>
<dbReference type="InterPro" id="IPR051681">
    <property type="entry name" value="Ser/Thr_Kinases-Pseudokinases"/>
</dbReference>
<dbReference type="PROSITE" id="PS50011">
    <property type="entry name" value="PROTEIN_KINASE_DOM"/>
    <property type="match status" value="1"/>
</dbReference>
<feature type="domain" description="Protein kinase" evidence="2">
    <location>
        <begin position="26"/>
        <end position="532"/>
    </location>
</feature>
<sequence>MSLEERKSEERLIRAGKAKIDIRLILEKPFKLGEGRNSEVYLGAYRDLLHDYGEPAMLVHCPGQPPGFVSWELCAVKRVQADRESQLAGLEEAFALRHLGHHPHIVRLITVLDEMGIRQDQPSDFLRIHKDDPPRLLIILEYLPFSLAQYVRMHPFSVDLRQWLEWATQLTSTIDWLHTRGCVHGDIKKENVLLSHDLSVKLCDFSSVLFSNAAVPATDVYSVGTPAFRAPELFSLSSWSPSEEHGCAHPALSFTLDIFSLGVLLYSLASGVDPSHRVKSVIAMRQRQNHFFISEEDDRMERMSFQESLPSSRSTDIHRSLASPSGRSSAASDVSSSHFMINESVLDRLLDPLPLPHGIISQPSSATSSLSVPMMTRAISYSGTPKQDSSSLNRCVSLSATSGADRSSRRSVSLSKRAEIAGRPRPTSLGHGLPADTSATCNPLDATDMRGTPMMPSPQVHIDTGNDVDHSCASEPIDTRPYSDGAPALILPGGDRFPDKLRDLVRVMVSPNPEDRPSASQVLATLNNYHMV</sequence>
<dbReference type="SUPFAM" id="SSF56112">
    <property type="entry name" value="Protein kinase-like (PK-like)"/>
    <property type="match status" value="1"/>
</dbReference>
<dbReference type="VEuPathDB" id="FungiDB:MGL_1605"/>
<evidence type="ECO:0000313" key="3">
    <source>
        <dbReference type="EMBL" id="EDP44208.1"/>
    </source>
</evidence>
<keyword evidence="4" id="KW-1185">Reference proteome</keyword>
<feature type="compositionally biased region" description="Low complexity" evidence="1">
    <location>
        <begin position="320"/>
        <end position="334"/>
    </location>
</feature>
<evidence type="ECO:0000313" key="4">
    <source>
        <dbReference type="Proteomes" id="UP000008837"/>
    </source>
</evidence>
<dbReference type="GO" id="GO:0005524">
    <property type="term" value="F:ATP binding"/>
    <property type="evidence" value="ECO:0007669"/>
    <property type="project" value="InterPro"/>
</dbReference>